<dbReference type="Gene3D" id="1.10.405.20">
    <property type="match status" value="1"/>
</dbReference>
<dbReference type="STRING" id="765440.A0A0C3FPB5"/>
<dbReference type="Gene3D" id="3.30.70.1990">
    <property type="match status" value="1"/>
</dbReference>
<proteinExistence type="predicted"/>
<feature type="signal peptide" evidence="1">
    <location>
        <begin position="1"/>
        <end position="19"/>
    </location>
</feature>
<reference evidence="2 3" key="1">
    <citation type="submission" date="2014-04" db="EMBL/GenBank/DDBJ databases">
        <authorList>
            <consortium name="DOE Joint Genome Institute"/>
            <person name="Kuo A."/>
            <person name="Tarkka M."/>
            <person name="Buscot F."/>
            <person name="Kohler A."/>
            <person name="Nagy L.G."/>
            <person name="Floudas D."/>
            <person name="Copeland A."/>
            <person name="Barry K.W."/>
            <person name="Cichocki N."/>
            <person name="Veneault-Fourrey C."/>
            <person name="LaButti K."/>
            <person name="Lindquist E.A."/>
            <person name="Lipzen A."/>
            <person name="Lundell T."/>
            <person name="Morin E."/>
            <person name="Murat C."/>
            <person name="Sun H."/>
            <person name="Tunlid A."/>
            <person name="Henrissat B."/>
            <person name="Grigoriev I.V."/>
            <person name="Hibbett D.S."/>
            <person name="Martin F."/>
            <person name="Nordberg H.P."/>
            <person name="Cantor M.N."/>
            <person name="Hua S.X."/>
        </authorList>
    </citation>
    <scope>NUCLEOTIDE SEQUENCE [LARGE SCALE GENOMIC DNA]</scope>
    <source>
        <strain evidence="2 3">F 1598</strain>
    </source>
</reference>
<feature type="chain" id="PRO_5002164512" description="Amine oxidase domain-containing protein" evidence="1">
    <location>
        <begin position="20"/>
        <end position="504"/>
    </location>
</feature>
<dbReference type="Proteomes" id="UP000054166">
    <property type="component" value="Unassembled WGS sequence"/>
</dbReference>
<evidence type="ECO:0000313" key="2">
    <source>
        <dbReference type="EMBL" id="KIM85850.1"/>
    </source>
</evidence>
<dbReference type="Pfam" id="PF13450">
    <property type="entry name" value="NAD_binding_8"/>
    <property type="match status" value="1"/>
</dbReference>
<evidence type="ECO:0000313" key="3">
    <source>
        <dbReference type="Proteomes" id="UP000054166"/>
    </source>
</evidence>
<dbReference type="SUPFAM" id="SSF51905">
    <property type="entry name" value="FAD/NAD(P)-binding domain"/>
    <property type="match status" value="1"/>
</dbReference>
<reference evidence="3" key="2">
    <citation type="submission" date="2015-01" db="EMBL/GenBank/DDBJ databases">
        <title>Evolutionary Origins and Diversification of the Mycorrhizal Mutualists.</title>
        <authorList>
            <consortium name="DOE Joint Genome Institute"/>
            <consortium name="Mycorrhizal Genomics Consortium"/>
            <person name="Kohler A."/>
            <person name="Kuo A."/>
            <person name="Nagy L.G."/>
            <person name="Floudas D."/>
            <person name="Copeland A."/>
            <person name="Barry K.W."/>
            <person name="Cichocki N."/>
            <person name="Veneault-Fourrey C."/>
            <person name="LaButti K."/>
            <person name="Lindquist E.A."/>
            <person name="Lipzen A."/>
            <person name="Lundell T."/>
            <person name="Morin E."/>
            <person name="Murat C."/>
            <person name="Riley R."/>
            <person name="Ohm R."/>
            <person name="Sun H."/>
            <person name="Tunlid A."/>
            <person name="Henrissat B."/>
            <person name="Grigoriev I.V."/>
            <person name="Hibbett D.S."/>
            <person name="Martin F."/>
        </authorList>
    </citation>
    <scope>NUCLEOTIDE SEQUENCE [LARGE SCALE GENOMIC DNA]</scope>
    <source>
        <strain evidence="3">F 1598</strain>
    </source>
</reference>
<dbReference type="InterPro" id="IPR036188">
    <property type="entry name" value="FAD/NAD-bd_sf"/>
</dbReference>
<dbReference type="AlphaFoldDB" id="A0A0C3FPB5"/>
<dbReference type="PRINTS" id="PR00419">
    <property type="entry name" value="ADXRDTASE"/>
</dbReference>
<protein>
    <recommendedName>
        <fullName evidence="4">Amine oxidase domain-containing protein</fullName>
    </recommendedName>
</protein>
<evidence type="ECO:0008006" key="4">
    <source>
        <dbReference type="Google" id="ProtNLM"/>
    </source>
</evidence>
<name>A0A0C3FPB5_PILCF</name>
<accession>A0A0C3FPB5</accession>
<evidence type="ECO:0000256" key="1">
    <source>
        <dbReference type="SAM" id="SignalP"/>
    </source>
</evidence>
<gene>
    <name evidence="2" type="ORF">PILCRDRAFT_817092</name>
</gene>
<dbReference type="EMBL" id="KN832984">
    <property type="protein sequence ID" value="KIM85850.1"/>
    <property type="molecule type" value="Genomic_DNA"/>
</dbReference>
<sequence>MKHLFFFVAGAGAFVFAQAADPVCIVGAGPAGLTVANKLQAKGLETVIFEKDPEVGGKCQAYYDESGHFHPLGALLFSNETYRETLPIIDASGVISMPFTHDKKNWYYDYKTGHVQQAGSALSNLTSSHLFQHEIDKYTEFWNTEFVSLASIGYKNGVKGYTMSAFDWLLENEYPLLLLLFLEGMIPYGYGDVMQVPAIYMLQYFTPDILLFFAGQRTGYIIDFHKVWVRYARDQVKGPIHLNTQVSKIDRSGGFPIISYNDPSQKGLSTQSCSKLFLAFPPVMHALQAANLDIDDDEKTVFSPVGIIKYWSGAVGVATPYGDIFAGFLHKTFLSIVDKFIDGLGGNISFGEYIPWLPKAAGEPVAYIRLFNESNVATTWSWGKYKSDQTLDEAKSLLKTVLSKFNKDPEDPKAKPIPITDADVKDFRQWDYFPHFDRKQLDQGYYVKFNALQGHKNTYYVSGLNGFETVEFAVRAGIDVVETYFGAVVPDSEWSAQVPHRVEL</sequence>
<dbReference type="Gene3D" id="3.50.50.60">
    <property type="entry name" value="FAD/NAD(P)-binding domain"/>
    <property type="match status" value="1"/>
</dbReference>
<dbReference type="OrthoDB" id="5046242at2759"/>
<dbReference type="HOGENOM" id="CLU_032660_0_0_1"/>
<keyword evidence="1" id="KW-0732">Signal</keyword>
<keyword evidence="3" id="KW-1185">Reference proteome</keyword>
<organism evidence="2 3">
    <name type="scientific">Piloderma croceum (strain F 1598)</name>
    <dbReference type="NCBI Taxonomy" id="765440"/>
    <lineage>
        <taxon>Eukaryota</taxon>
        <taxon>Fungi</taxon>
        <taxon>Dikarya</taxon>
        <taxon>Basidiomycota</taxon>
        <taxon>Agaricomycotina</taxon>
        <taxon>Agaricomycetes</taxon>
        <taxon>Agaricomycetidae</taxon>
        <taxon>Atheliales</taxon>
        <taxon>Atheliaceae</taxon>
        <taxon>Piloderma</taxon>
    </lineage>
</organism>
<dbReference type="InParanoid" id="A0A0C3FPB5"/>